<name>A0A564XW95_HYMDI</name>
<sequence length="61" mass="6961">MPFSSVITWNIREVINIFQFTATRGAHTSIRNSILVALATDQTSLTFVSSILKYFKNHFIL</sequence>
<dbReference type="AlphaFoldDB" id="A0A564XW95"/>
<evidence type="ECO:0000313" key="2">
    <source>
        <dbReference type="Proteomes" id="UP000321570"/>
    </source>
</evidence>
<accession>A0A564XW95</accession>
<evidence type="ECO:0000313" key="1">
    <source>
        <dbReference type="EMBL" id="VUZ38818.1"/>
    </source>
</evidence>
<organism evidence="1 2">
    <name type="scientific">Hymenolepis diminuta</name>
    <name type="common">Rat tapeworm</name>
    <dbReference type="NCBI Taxonomy" id="6216"/>
    <lineage>
        <taxon>Eukaryota</taxon>
        <taxon>Metazoa</taxon>
        <taxon>Spiralia</taxon>
        <taxon>Lophotrochozoa</taxon>
        <taxon>Platyhelminthes</taxon>
        <taxon>Cestoda</taxon>
        <taxon>Eucestoda</taxon>
        <taxon>Cyclophyllidea</taxon>
        <taxon>Hymenolepididae</taxon>
        <taxon>Hymenolepis</taxon>
    </lineage>
</organism>
<proteinExistence type="predicted"/>
<keyword evidence="2" id="KW-1185">Reference proteome</keyword>
<protein>
    <submittedName>
        <fullName evidence="1">Uncharacterized protein</fullName>
    </submittedName>
</protein>
<dbReference type="Proteomes" id="UP000321570">
    <property type="component" value="Unassembled WGS sequence"/>
</dbReference>
<reference evidence="1 2" key="1">
    <citation type="submission" date="2019-07" db="EMBL/GenBank/DDBJ databases">
        <authorList>
            <person name="Jastrzebski P J."/>
            <person name="Paukszto L."/>
            <person name="Jastrzebski P J."/>
        </authorList>
    </citation>
    <scope>NUCLEOTIDE SEQUENCE [LARGE SCALE GENOMIC DNA]</scope>
    <source>
        <strain evidence="1 2">WMS-il1</strain>
    </source>
</reference>
<dbReference type="EMBL" id="CABIJS010000007">
    <property type="protein sequence ID" value="VUZ38818.1"/>
    <property type="molecule type" value="Genomic_DNA"/>
</dbReference>
<gene>
    <name evidence="1" type="ORF">WMSIL1_LOCUS240</name>
</gene>